<dbReference type="RefSeq" id="WP_068591332.1">
    <property type="nucleotide sequence ID" value="NZ_FTNK01000045.1"/>
</dbReference>
<gene>
    <name evidence="1" type="ORF">SAMN05421578_1453</name>
</gene>
<keyword evidence="2" id="KW-1185">Reference proteome</keyword>
<sequence>MEIKNISIGKTPQMNDKVEFTVEHEGRSIRFKSTRSTKGWNVYCYKVNEVWIPKKGRFEDIIYREIGVEFVGTREQFIEGAWQQGEKKNW</sequence>
<comment type="caution">
    <text evidence="1">The sequence shown here is derived from an EMBL/GenBank/DDBJ whole genome shotgun (WGS) entry which is preliminary data.</text>
</comment>
<proteinExistence type="predicted"/>
<dbReference type="EMBL" id="FTNK01000045">
    <property type="protein sequence ID" value="SIR71984.1"/>
    <property type="molecule type" value="Genomic_DNA"/>
</dbReference>
<organism evidence="1 2">
    <name type="scientific">Paenibacillus macquariensis</name>
    <dbReference type="NCBI Taxonomy" id="948756"/>
    <lineage>
        <taxon>Bacteria</taxon>
        <taxon>Bacillati</taxon>
        <taxon>Bacillota</taxon>
        <taxon>Bacilli</taxon>
        <taxon>Bacillales</taxon>
        <taxon>Paenibacillaceae</taxon>
        <taxon>Paenibacillus</taxon>
    </lineage>
</organism>
<reference evidence="1 2" key="1">
    <citation type="submission" date="2017-01" db="EMBL/GenBank/DDBJ databases">
        <authorList>
            <person name="Varghese N."/>
            <person name="Submissions S."/>
        </authorList>
    </citation>
    <scope>NUCLEOTIDE SEQUENCE [LARGE SCALE GENOMIC DNA]</scope>
    <source>
        <strain evidence="1 2">ATCC 23464</strain>
    </source>
</reference>
<name>A0ABY1KEM2_9BACL</name>
<accession>A0ABY1KEM2</accession>
<protein>
    <submittedName>
        <fullName evidence="1">Uncharacterized protein</fullName>
    </submittedName>
</protein>
<dbReference type="Proteomes" id="UP000186666">
    <property type="component" value="Unassembled WGS sequence"/>
</dbReference>
<evidence type="ECO:0000313" key="2">
    <source>
        <dbReference type="Proteomes" id="UP000186666"/>
    </source>
</evidence>
<evidence type="ECO:0000313" key="1">
    <source>
        <dbReference type="EMBL" id="SIR71984.1"/>
    </source>
</evidence>